<proteinExistence type="predicted"/>
<accession>A0ABX0VZV2</accession>
<keyword evidence="2" id="KW-1185">Reference proteome</keyword>
<dbReference type="PROSITE" id="PS51257">
    <property type="entry name" value="PROKAR_LIPOPROTEIN"/>
    <property type="match status" value="1"/>
</dbReference>
<name>A0ABX0VZV2_9RHOB</name>
<dbReference type="EMBL" id="JAATOP010000011">
    <property type="protein sequence ID" value="NIY73628.1"/>
    <property type="molecule type" value="Genomic_DNA"/>
</dbReference>
<organism evidence="1 2">
    <name type="scientific">Marivivens donghaensis</name>
    <dbReference type="NCBI Taxonomy" id="1699413"/>
    <lineage>
        <taxon>Bacteria</taxon>
        <taxon>Pseudomonadati</taxon>
        <taxon>Pseudomonadota</taxon>
        <taxon>Alphaproteobacteria</taxon>
        <taxon>Rhodobacterales</taxon>
        <taxon>Paracoccaceae</taxon>
        <taxon>Marivivens group</taxon>
        <taxon>Marivivens</taxon>
    </lineage>
</organism>
<evidence type="ECO:0000313" key="1">
    <source>
        <dbReference type="EMBL" id="NIY73628.1"/>
    </source>
</evidence>
<gene>
    <name evidence="1" type="ORF">HCZ30_14435</name>
</gene>
<dbReference type="Proteomes" id="UP000709466">
    <property type="component" value="Unassembled WGS sequence"/>
</dbReference>
<comment type="caution">
    <text evidence="1">The sequence shown here is derived from an EMBL/GenBank/DDBJ whole genome shotgun (WGS) entry which is preliminary data.</text>
</comment>
<reference evidence="1 2" key="1">
    <citation type="submission" date="2020-03" db="EMBL/GenBank/DDBJ databases">
        <title>Bacterial isolates of synthetic phycosphere.</title>
        <authorList>
            <person name="Fu H."/>
            <person name="Moran M.A."/>
        </authorList>
    </citation>
    <scope>NUCLEOTIDE SEQUENCE [LARGE SCALE GENOMIC DNA]</scope>
    <source>
        <strain evidence="1 2">HF1</strain>
    </source>
</reference>
<evidence type="ECO:0000313" key="2">
    <source>
        <dbReference type="Proteomes" id="UP000709466"/>
    </source>
</evidence>
<dbReference type="RefSeq" id="WP_167639009.1">
    <property type="nucleotide sequence ID" value="NZ_JAATOP010000011.1"/>
</dbReference>
<sequence length="128" mass="14073">MKRLLLLIPLGLAACASPQERCISQAQRNLNVVNNLITVTRGNIERGYAIEERQEVRTVNRVCSDELDSGEVVRVPCQQVITEDVNVPVAIDLNAETAKLESLIERRDALQASVGSAIAQCQAQYPET</sequence>
<protein>
    <submittedName>
        <fullName evidence="1">Uncharacterized protein</fullName>
    </submittedName>
</protein>